<name>A0A2N9VY65_9HYPH</name>
<keyword evidence="3" id="KW-1185">Reference proteome</keyword>
<dbReference type="Gene3D" id="2.120.10.30">
    <property type="entry name" value="TolB, C-terminal domain"/>
    <property type="match status" value="1"/>
</dbReference>
<organism evidence="2 3">
    <name type="scientific">Phyllobacterium zundukense</name>
    <dbReference type="NCBI Taxonomy" id="1867719"/>
    <lineage>
        <taxon>Bacteria</taxon>
        <taxon>Pseudomonadati</taxon>
        <taxon>Pseudomonadota</taxon>
        <taxon>Alphaproteobacteria</taxon>
        <taxon>Hyphomicrobiales</taxon>
        <taxon>Phyllobacteriaceae</taxon>
        <taxon>Phyllobacterium</taxon>
    </lineage>
</organism>
<evidence type="ECO:0000313" key="3">
    <source>
        <dbReference type="Proteomes" id="UP000232163"/>
    </source>
</evidence>
<evidence type="ECO:0000256" key="1">
    <source>
        <dbReference type="SAM" id="MobiDB-lite"/>
    </source>
</evidence>
<feature type="compositionally biased region" description="Polar residues" evidence="1">
    <location>
        <begin position="95"/>
        <end position="105"/>
    </location>
</feature>
<dbReference type="OrthoDB" id="9797664at2"/>
<feature type="region of interest" description="Disordered" evidence="1">
    <location>
        <begin position="81"/>
        <end position="105"/>
    </location>
</feature>
<dbReference type="AlphaFoldDB" id="A0A2N9VY65"/>
<dbReference type="EMBL" id="MZMT01000032">
    <property type="protein sequence ID" value="PIO44433.1"/>
    <property type="molecule type" value="Genomic_DNA"/>
</dbReference>
<proteinExistence type="predicted"/>
<reference evidence="2 3" key="1">
    <citation type="journal article" date="2017" name="Int J Environ Stud">
        <title>Does the Miocene-Pliocene relict legume Oxytropis triphylla form nitrogen-fixing nodules with a combination of bacterial strains?</title>
        <authorList>
            <person name="Safronova V."/>
            <person name="Belimov A."/>
            <person name="Sazanova A."/>
            <person name="Kuznetsova I."/>
            <person name="Popova J."/>
            <person name="Andronov E."/>
            <person name="Verkhozina A."/>
            <person name="Tikhonovich I."/>
        </authorList>
    </citation>
    <scope>NUCLEOTIDE SEQUENCE [LARGE SCALE GENOMIC DNA]</scope>
    <source>
        <strain evidence="2 3">Tri-38</strain>
    </source>
</reference>
<dbReference type="KEGG" id="pht:BLM14_23445"/>
<sequence length="105" mass="11353">MHADARGHPPQRAPNFDGNSARRLLNQDSSVQIKKDIRVVSHGEAVWEGQPVLIGINGIALSTDGSTLYWTVTTGNTLHASPRQAHKLKGVRSSGKGSQSVQWTD</sequence>
<gene>
    <name evidence="2" type="ORF">B5P45_13000</name>
</gene>
<accession>A0A2N9VY65</accession>
<comment type="caution">
    <text evidence="2">The sequence shown here is derived from an EMBL/GenBank/DDBJ whole genome shotgun (WGS) entry which is preliminary data.</text>
</comment>
<dbReference type="RefSeq" id="WP_100002373.1">
    <property type="nucleotide sequence ID" value="NZ_CP017942.1"/>
</dbReference>
<protein>
    <submittedName>
        <fullName evidence="2">Uncharacterized protein</fullName>
    </submittedName>
</protein>
<evidence type="ECO:0000313" key="2">
    <source>
        <dbReference type="EMBL" id="PIO44433.1"/>
    </source>
</evidence>
<dbReference type="InterPro" id="IPR011042">
    <property type="entry name" value="6-blade_b-propeller_TolB-like"/>
</dbReference>
<dbReference type="Proteomes" id="UP000232163">
    <property type="component" value="Unassembled WGS sequence"/>
</dbReference>
<dbReference type="SUPFAM" id="SSF63829">
    <property type="entry name" value="Calcium-dependent phosphotriesterase"/>
    <property type="match status" value="1"/>
</dbReference>
<feature type="region of interest" description="Disordered" evidence="1">
    <location>
        <begin position="1"/>
        <end position="28"/>
    </location>
</feature>